<keyword evidence="1" id="KW-0378">Hydrolase</keyword>
<keyword evidence="1" id="KW-0645">Protease</keyword>
<dbReference type="EMBL" id="ML208331">
    <property type="protein sequence ID" value="TFK69443.1"/>
    <property type="molecule type" value="Genomic_DNA"/>
</dbReference>
<accession>A0ACD3AU17</accession>
<protein>
    <submittedName>
        <fullName evidence="1">Methionyl aminopeptidase</fullName>
    </submittedName>
</protein>
<keyword evidence="1" id="KW-0031">Aminopeptidase</keyword>
<gene>
    <name evidence="1" type="ORF">BDN72DRAFT_888297</name>
</gene>
<organism evidence="1 2">
    <name type="scientific">Pluteus cervinus</name>
    <dbReference type="NCBI Taxonomy" id="181527"/>
    <lineage>
        <taxon>Eukaryota</taxon>
        <taxon>Fungi</taxon>
        <taxon>Dikarya</taxon>
        <taxon>Basidiomycota</taxon>
        <taxon>Agaricomycotina</taxon>
        <taxon>Agaricomycetes</taxon>
        <taxon>Agaricomycetidae</taxon>
        <taxon>Agaricales</taxon>
        <taxon>Pluteineae</taxon>
        <taxon>Pluteaceae</taxon>
        <taxon>Pluteus</taxon>
    </lineage>
</organism>
<proteinExistence type="predicted"/>
<keyword evidence="2" id="KW-1185">Reference proteome</keyword>
<name>A0ACD3AU17_9AGAR</name>
<evidence type="ECO:0000313" key="2">
    <source>
        <dbReference type="Proteomes" id="UP000308600"/>
    </source>
</evidence>
<dbReference type="Proteomes" id="UP000308600">
    <property type="component" value="Unassembled WGS sequence"/>
</dbReference>
<sequence>MAFWTDVYQDFGDYSIILPPEPYVFGCSHIRPREVPAHIARPFYASTNSEAQSPSGSVPSRKLIPLGGDEEKGLRAAAGLAKRVREFAGSLVKVGATTNEIDEQLHAFIIENGAYPSPLLYSGFPRSCCTSINNIMVHGIPDDRPLESGDIINIDITIFFNGYHGDTSQTFLVGKVDSQGQELVGITNRALEAGIQACKPGAPFKAIGKAMYGVIRDKDFSISPQFTGHGIGSEFHRPPWILHHLNDEPGVMQPGDCFTIEPCIVQGSNPRAWIFPDGWTASSENCARSAQAEHMVLITETGVEVLTQ</sequence>
<evidence type="ECO:0000313" key="1">
    <source>
        <dbReference type="EMBL" id="TFK69443.1"/>
    </source>
</evidence>
<reference evidence="1 2" key="1">
    <citation type="journal article" date="2019" name="Nat. Ecol. Evol.">
        <title>Megaphylogeny resolves global patterns of mushroom evolution.</title>
        <authorList>
            <person name="Varga T."/>
            <person name="Krizsan K."/>
            <person name="Foldi C."/>
            <person name="Dima B."/>
            <person name="Sanchez-Garcia M."/>
            <person name="Sanchez-Ramirez S."/>
            <person name="Szollosi G.J."/>
            <person name="Szarkandi J.G."/>
            <person name="Papp V."/>
            <person name="Albert L."/>
            <person name="Andreopoulos W."/>
            <person name="Angelini C."/>
            <person name="Antonin V."/>
            <person name="Barry K.W."/>
            <person name="Bougher N.L."/>
            <person name="Buchanan P."/>
            <person name="Buyck B."/>
            <person name="Bense V."/>
            <person name="Catcheside P."/>
            <person name="Chovatia M."/>
            <person name="Cooper J."/>
            <person name="Damon W."/>
            <person name="Desjardin D."/>
            <person name="Finy P."/>
            <person name="Geml J."/>
            <person name="Haridas S."/>
            <person name="Hughes K."/>
            <person name="Justo A."/>
            <person name="Karasinski D."/>
            <person name="Kautmanova I."/>
            <person name="Kiss B."/>
            <person name="Kocsube S."/>
            <person name="Kotiranta H."/>
            <person name="LaButti K.M."/>
            <person name="Lechner B.E."/>
            <person name="Liimatainen K."/>
            <person name="Lipzen A."/>
            <person name="Lukacs Z."/>
            <person name="Mihaltcheva S."/>
            <person name="Morgado L.N."/>
            <person name="Niskanen T."/>
            <person name="Noordeloos M.E."/>
            <person name="Ohm R.A."/>
            <person name="Ortiz-Santana B."/>
            <person name="Ovrebo C."/>
            <person name="Racz N."/>
            <person name="Riley R."/>
            <person name="Savchenko A."/>
            <person name="Shiryaev A."/>
            <person name="Soop K."/>
            <person name="Spirin V."/>
            <person name="Szebenyi C."/>
            <person name="Tomsovsky M."/>
            <person name="Tulloss R.E."/>
            <person name="Uehling J."/>
            <person name="Grigoriev I.V."/>
            <person name="Vagvolgyi C."/>
            <person name="Papp T."/>
            <person name="Martin F.M."/>
            <person name="Miettinen O."/>
            <person name="Hibbett D.S."/>
            <person name="Nagy L.G."/>
        </authorList>
    </citation>
    <scope>NUCLEOTIDE SEQUENCE [LARGE SCALE GENOMIC DNA]</scope>
    <source>
        <strain evidence="1 2">NL-1719</strain>
    </source>
</reference>